<reference evidence="2 3" key="1">
    <citation type="journal article" date="2019" name="Nat. Ecol. Evol.">
        <title>Megaphylogeny resolves global patterns of mushroom evolution.</title>
        <authorList>
            <person name="Varga T."/>
            <person name="Krizsan K."/>
            <person name="Foldi C."/>
            <person name="Dima B."/>
            <person name="Sanchez-Garcia M."/>
            <person name="Sanchez-Ramirez S."/>
            <person name="Szollosi G.J."/>
            <person name="Szarkandi J.G."/>
            <person name="Papp V."/>
            <person name="Albert L."/>
            <person name="Andreopoulos W."/>
            <person name="Angelini C."/>
            <person name="Antonin V."/>
            <person name="Barry K.W."/>
            <person name="Bougher N.L."/>
            <person name="Buchanan P."/>
            <person name="Buyck B."/>
            <person name="Bense V."/>
            <person name="Catcheside P."/>
            <person name="Chovatia M."/>
            <person name="Cooper J."/>
            <person name="Damon W."/>
            <person name="Desjardin D."/>
            <person name="Finy P."/>
            <person name="Geml J."/>
            <person name="Haridas S."/>
            <person name="Hughes K."/>
            <person name="Justo A."/>
            <person name="Karasinski D."/>
            <person name="Kautmanova I."/>
            <person name="Kiss B."/>
            <person name="Kocsube S."/>
            <person name="Kotiranta H."/>
            <person name="LaButti K.M."/>
            <person name="Lechner B.E."/>
            <person name="Liimatainen K."/>
            <person name="Lipzen A."/>
            <person name="Lukacs Z."/>
            <person name="Mihaltcheva S."/>
            <person name="Morgado L.N."/>
            <person name="Niskanen T."/>
            <person name="Noordeloos M.E."/>
            <person name="Ohm R.A."/>
            <person name="Ortiz-Santana B."/>
            <person name="Ovrebo C."/>
            <person name="Racz N."/>
            <person name="Riley R."/>
            <person name="Savchenko A."/>
            <person name="Shiryaev A."/>
            <person name="Soop K."/>
            <person name="Spirin V."/>
            <person name="Szebenyi C."/>
            <person name="Tomsovsky M."/>
            <person name="Tulloss R.E."/>
            <person name="Uehling J."/>
            <person name="Grigoriev I.V."/>
            <person name="Vagvolgyi C."/>
            <person name="Papp T."/>
            <person name="Martin F.M."/>
            <person name="Miettinen O."/>
            <person name="Hibbett D.S."/>
            <person name="Nagy L.G."/>
        </authorList>
    </citation>
    <scope>NUCLEOTIDE SEQUENCE [LARGE SCALE GENOMIC DNA]</scope>
    <source>
        <strain evidence="2 3">CBS 962.96</strain>
    </source>
</reference>
<evidence type="ECO:0000313" key="3">
    <source>
        <dbReference type="Proteomes" id="UP000297245"/>
    </source>
</evidence>
<feature type="compositionally biased region" description="Polar residues" evidence="1">
    <location>
        <begin position="251"/>
        <end position="274"/>
    </location>
</feature>
<feature type="region of interest" description="Disordered" evidence="1">
    <location>
        <begin position="1"/>
        <end position="50"/>
    </location>
</feature>
<evidence type="ECO:0000256" key="1">
    <source>
        <dbReference type="SAM" id="MobiDB-lite"/>
    </source>
</evidence>
<accession>A0A4S8MSR6</accession>
<feature type="compositionally biased region" description="Polar residues" evidence="1">
    <location>
        <begin position="326"/>
        <end position="336"/>
    </location>
</feature>
<evidence type="ECO:0000313" key="2">
    <source>
        <dbReference type="EMBL" id="THV06198.1"/>
    </source>
</evidence>
<feature type="region of interest" description="Disordered" evidence="1">
    <location>
        <begin position="315"/>
        <end position="350"/>
    </location>
</feature>
<name>A0A4S8MSR6_DENBC</name>
<feature type="region of interest" description="Disordered" evidence="1">
    <location>
        <begin position="153"/>
        <end position="177"/>
    </location>
</feature>
<proteinExistence type="predicted"/>
<feature type="compositionally biased region" description="Low complexity" evidence="1">
    <location>
        <begin position="1"/>
        <end position="11"/>
    </location>
</feature>
<protein>
    <submittedName>
        <fullName evidence="2">Uncharacterized protein</fullName>
    </submittedName>
</protein>
<dbReference type="AlphaFoldDB" id="A0A4S8MSR6"/>
<feature type="compositionally biased region" description="Low complexity" evidence="1">
    <location>
        <begin position="337"/>
        <end position="350"/>
    </location>
</feature>
<keyword evidence="3" id="KW-1185">Reference proteome</keyword>
<dbReference type="Proteomes" id="UP000297245">
    <property type="component" value="Unassembled WGS sequence"/>
</dbReference>
<organism evidence="2 3">
    <name type="scientific">Dendrothele bispora (strain CBS 962.96)</name>
    <dbReference type="NCBI Taxonomy" id="1314807"/>
    <lineage>
        <taxon>Eukaryota</taxon>
        <taxon>Fungi</taxon>
        <taxon>Dikarya</taxon>
        <taxon>Basidiomycota</taxon>
        <taxon>Agaricomycotina</taxon>
        <taxon>Agaricomycetes</taxon>
        <taxon>Agaricomycetidae</taxon>
        <taxon>Agaricales</taxon>
        <taxon>Agaricales incertae sedis</taxon>
        <taxon>Dendrothele</taxon>
    </lineage>
</organism>
<gene>
    <name evidence="2" type="ORF">K435DRAFT_23998</name>
</gene>
<dbReference type="EMBL" id="ML179044">
    <property type="protein sequence ID" value="THV06198.1"/>
    <property type="molecule type" value="Genomic_DNA"/>
</dbReference>
<sequence>MTTKLSSQSLLARRRLSRDADELPLSKARSVTPLLESRSLGEDRVHRPPVTIQARKSASSLVALSRSFASGTLRGRRRSSSSSLSSEGPEITYRESRDVSVSVSRTGVDDVEGVKDRSSQLYLKSIQPLELSIDPSPRPASLQCSRCNDYVDKPTPPTPNTEGYLCPPTPPSPSTKPIRIAGQGVIALHSHAMNKAIVSEKPAVSTRRSLSIPGTKAISVSNCSESDSFSRSCSPVVVTLEDQDPSPPTSPLSRNSSQFNPDPQTLQASSLSTHSDSSMIRPMSSRSRNEKNKTLHPMPTLQTRRRLFSVVSFLSKPPKPLSSSSRFTELNSSTDKSSSGHGLSPLPSLLPLYGPTGSDLLEPLGIMGTSTEESANSLSSILSRSPFCGSDNGIEVSTSVTDSLRPKRRKVTRPLSFTLNAISSSRGRDSPFYDSVSSGASQLYDVSDSTRHDHDAWKGEWNESDIEEVRRKLRML</sequence>
<feature type="compositionally biased region" description="Low complexity" evidence="1">
    <location>
        <begin position="275"/>
        <end position="286"/>
    </location>
</feature>
<feature type="region of interest" description="Disordered" evidence="1">
    <location>
        <begin position="72"/>
        <end position="114"/>
    </location>
</feature>
<feature type="region of interest" description="Disordered" evidence="1">
    <location>
        <begin position="239"/>
        <end position="301"/>
    </location>
</feature>